<comment type="caution">
    <text evidence="2">The sequence shown here is derived from an EMBL/GenBank/DDBJ whole genome shotgun (WGS) entry which is preliminary data.</text>
</comment>
<keyword evidence="3" id="KW-1185">Reference proteome</keyword>
<protein>
    <recommendedName>
        <fullName evidence="4">MFS transporter</fullName>
    </recommendedName>
</protein>
<evidence type="ECO:0000256" key="1">
    <source>
        <dbReference type="SAM" id="MobiDB-lite"/>
    </source>
</evidence>
<proteinExistence type="predicted"/>
<reference evidence="2 3" key="1">
    <citation type="submission" date="2021-03" db="EMBL/GenBank/DDBJ databases">
        <authorList>
            <person name="Lee D.-H."/>
        </authorList>
    </citation>
    <scope>NUCLEOTIDE SEQUENCE [LARGE SCALE GENOMIC DNA]</scope>
    <source>
        <strain evidence="2 3">MMS20-R2-23</strain>
    </source>
</reference>
<feature type="region of interest" description="Disordered" evidence="1">
    <location>
        <begin position="1"/>
        <end position="23"/>
    </location>
</feature>
<name>A0ABS3V7D4_9ACTN</name>
<evidence type="ECO:0008006" key="4">
    <source>
        <dbReference type="Google" id="ProtNLM"/>
    </source>
</evidence>
<dbReference type="Proteomes" id="UP000671399">
    <property type="component" value="Unassembled WGS sequence"/>
</dbReference>
<evidence type="ECO:0000313" key="3">
    <source>
        <dbReference type="Proteomes" id="UP000671399"/>
    </source>
</evidence>
<organism evidence="2 3">
    <name type="scientific">Micromonospora antibiotica</name>
    <dbReference type="NCBI Taxonomy" id="2807623"/>
    <lineage>
        <taxon>Bacteria</taxon>
        <taxon>Bacillati</taxon>
        <taxon>Actinomycetota</taxon>
        <taxon>Actinomycetes</taxon>
        <taxon>Micromonosporales</taxon>
        <taxon>Micromonosporaceae</taxon>
        <taxon>Micromonospora</taxon>
    </lineage>
</organism>
<evidence type="ECO:0000313" key="2">
    <source>
        <dbReference type="EMBL" id="MBO4161489.1"/>
    </source>
</evidence>
<accession>A0ABS3V7D4</accession>
<sequence>MQDELSEPVQQGPVGGDESADQHPVGEVKLGFLAQAGRRSILLTGLLLWTPVIASILDDGNTSYTLV</sequence>
<dbReference type="EMBL" id="JAGFWR010000004">
    <property type="protein sequence ID" value="MBO4161489.1"/>
    <property type="molecule type" value="Genomic_DNA"/>
</dbReference>
<dbReference type="RefSeq" id="WP_208567133.1">
    <property type="nucleotide sequence ID" value="NZ_JAGFWR010000004.1"/>
</dbReference>
<gene>
    <name evidence="2" type="ORF">JQN83_11795</name>
</gene>